<accession>A0A7X3KPB4</accession>
<sequence>MAKPTQPSSYERLGQRIQRAINSPKAQSQKCAEISRQPEESIDDWNRLLEELSTLGHVTMIPLDDEAGTIRLRWNPEEAM</sequence>
<dbReference type="AlphaFoldDB" id="A0A7X3KPB4"/>
<evidence type="ECO:0000313" key="1">
    <source>
        <dbReference type="EMBL" id="MWJ26653.1"/>
    </source>
</evidence>
<organism evidence="1 2">
    <name type="scientific">Vreelandella zhuhanensis</name>
    <dbReference type="NCBI Taxonomy" id="2684210"/>
    <lineage>
        <taxon>Bacteria</taxon>
        <taxon>Pseudomonadati</taxon>
        <taxon>Pseudomonadota</taxon>
        <taxon>Gammaproteobacteria</taxon>
        <taxon>Oceanospirillales</taxon>
        <taxon>Halomonadaceae</taxon>
        <taxon>Vreelandella</taxon>
    </lineage>
</organism>
<dbReference type="Proteomes" id="UP000437638">
    <property type="component" value="Unassembled WGS sequence"/>
</dbReference>
<evidence type="ECO:0000313" key="2">
    <source>
        <dbReference type="Proteomes" id="UP000437638"/>
    </source>
</evidence>
<comment type="caution">
    <text evidence="1">The sequence shown here is derived from an EMBL/GenBank/DDBJ whole genome shotgun (WGS) entry which is preliminary data.</text>
</comment>
<name>A0A7X3KPB4_9GAMM</name>
<dbReference type="RefSeq" id="WP_160416898.1">
    <property type="nucleotide sequence ID" value="NZ_WTKP01000001.1"/>
</dbReference>
<reference evidence="1 2" key="1">
    <citation type="submission" date="2019-12" db="EMBL/GenBank/DDBJ databases">
        <title>Halomonas rutogse sp. nov. isolated from two lakes on Tibetan Plateau.</title>
        <authorList>
            <person name="Gao P."/>
        </authorList>
    </citation>
    <scope>NUCLEOTIDE SEQUENCE [LARGE SCALE GENOMIC DNA]</scope>
    <source>
        <strain evidence="1 2">ZH2S</strain>
    </source>
</reference>
<dbReference type="EMBL" id="WTKP01000001">
    <property type="protein sequence ID" value="MWJ26653.1"/>
    <property type="molecule type" value="Genomic_DNA"/>
</dbReference>
<protein>
    <submittedName>
        <fullName evidence="1">DUF1654 domain-containing protein</fullName>
    </submittedName>
</protein>
<gene>
    <name evidence="1" type="ORF">GPM19_00265</name>
</gene>
<keyword evidence="2" id="KW-1185">Reference proteome</keyword>
<dbReference type="InterPro" id="IPR012449">
    <property type="entry name" value="Phage_F116_Orf28"/>
</dbReference>
<proteinExistence type="predicted"/>
<dbReference type="Pfam" id="PF07867">
    <property type="entry name" value="DUF1654"/>
    <property type="match status" value="1"/>
</dbReference>